<keyword evidence="2" id="KW-1185">Reference proteome</keyword>
<evidence type="ECO:0008006" key="3">
    <source>
        <dbReference type="Google" id="ProtNLM"/>
    </source>
</evidence>
<comment type="caution">
    <text evidence="1">The sequence shown here is derived from an EMBL/GenBank/DDBJ whole genome shotgun (WGS) entry which is preliminary data.</text>
</comment>
<dbReference type="Pfam" id="PF07606">
    <property type="entry name" value="DUF1569"/>
    <property type="match status" value="1"/>
</dbReference>
<evidence type="ECO:0000313" key="2">
    <source>
        <dbReference type="Proteomes" id="UP001143543"/>
    </source>
</evidence>
<organism evidence="1 2">
    <name type="scientific">Neptunitalea lumnitzerae</name>
    <dbReference type="NCBI Taxonomy" id="2965509"/>
    <lineage>
        <taxon>Bacteria</taxon>
        <taxon>Pseudomonadati</taxon>
        <taxon>Bacteroidota</taxon>
        <taxon>Flavobacteriia</taxon>
        <taxon>Flavobacteriales</taxon>
        <taxon>Flavobacteriaceae</taxon>
        <taxon>Neptunitalea</taxon>
    </lineage>
</organism>
<sequence>MKSIFENETYSEIKERLDKISPDQKAIWGKMNVTQMLAHCQKPIELTLGKTTLKKPNFLMGLLLKSMNSSLYNDKPWKKGLPTAKEFTMTNTDEFLVEKEKLKTLIEEIHSRKDSNESFPVHPYFGKFTKEQYGMMTYKHLDHHFTQFNN</sequence>
<dbReference type="RefSeq" id="WP_281764443.1">
    <property type="nucleotide sequence ID" value="NZ_BRVO01000001.1"/>
</dbReference>
<dbReference type="InterPro" id="IPR011463">
    <property type="entry name" value="DUF1569"/>
</dbReference>
<evidence type="ECO:0000313" key="1">
    <source>
        <dbReference type="EMBL" id="GLB48814.1"/>
    </source>
</evidence>
<reference evidence="1" key="1">
    <citation type="submission" date="2022-07" db="EMBL/GenBank/DDBJ databases">
        <title>Taxonomy of Novel Oxalotrophic and Methylotrophic Bacteria.</title>
        <authorList>
            <person name="Sahin N."/>
            <person name="Tani A."/>
        </authorList>
    </citation>
    <scope>NUCLEOTIDE SEQUENCE</scope>
    <source>
        <strain evidence="1">Y10</strain>
    </source>
</reference>
<name>A0ABQ5MHC0_9FLAO</name>
<protein>
    <recommendedName>
        <fullName evidence="3">DUF1569 domain-containing protein</fullName>
    </recommendedName>
</protein>
<accession>A0ABQ5MHC0</accession>
<dbReference type="Proteomes" id="UP001143543">
    <property type="component" value="Unassembled WGS sequence"/>
</dbReference>
<dbReference type="EMBL" id="BRVO01000001">
    <property type="protein sequence ID" value="GLB48814.1"/>
    <property type="molecule type" value="Genomic_DNA"/>
</dbReference>
<gene>
    <name evidence="1" type="ORF">Y10_11820</name>
</gene>
<proteinExistence type="predicted"/>